<evidence type="ECO:0000256" key="7">
    <source>
        <dbReference type="ARBA" id="ARBA00058004"/>
    </source>
</evidence>
<sequence length="940" mass="104334">MKAMKAHLSAPSNDLRTPPRIPHLLLHILALALVGCILAGGALYLYTAFNNEVSTYRRDMNASAYDAQFFFDRREAQLRSVTAAMLPSRKATPPVTSEPRNGATQLEVVPVTATSDGAPFWYLLVTARDRQLLDLQQVNILHTSISTGKTRYVTGSGHGIPTGVQTWIAEFLATRATAARADGYAPLFWLRPPGDDISRLFLYTPLDMSDPDAGWVGLEVNNIETAIRWHDNSRHPQNYVLLTPTQHVVLHEGEILDPEWYSHKEIPQDSFYYAWDNRLPSHLVLSKAIGEGGWRLVYSVPINVIFEHGHIPLYHVLATVLTLCTLVALIMHQIRRRLLQPALAQYAALQDSERLTRTIVDAAPVGLCLIDRNSGVPLVSNEQARQWMHAEDSQWRLQALQNQEPGQERTLRDGRSILLKVVPMEHQGHEVALCAVNDITALKEVERSLLTAKHKADSANKAKTDFIATMSHEIRTPLFGIMGTLELLSLTELTQRQRQYLRTIQLSSGTLMRTISETLDLARAEAGHEKLQISDLSPVDLLNSVVASYADRARAKGILLYGVADCRVPQRVAGDELRLRQILNNLVSNAIKFTLGGHVVLRLRILDMDDSQVTLCFQVADTGIGIPPEHQHKLFSPYYQVENRSQGEDNPAGSGLGLFICKRLASLMHGTLSVVSTPGLGTSIDLRVSLPLGTQPASQFLLPRTVYVSGAIQETILNLCDWLNQWGINALPFQVGDEAQAKGALLLSAWPPATPAPDWQGQRLVMSPPGQIPDEATSPLMHYCNAYDLQDLKRTLLLLQEHQPQQSLNPTRPFEASLGLRVMVADDNMVNQRILSEQLAHLGCTVLLAKDGQSALQQLEHEEVDVVLTDINMPIMDGYTLASRLRSQHYKAPIYGVTASAMSDERKRARDCGMEDLLLRPLSINTLHDTLQAAIVRGRA</sequence>
<dbReference type="GO" id="GO:0000155">
    <property type="term" value="F:phosphorelay sensor kinase activity"/>
    <property type="evidence" value="ECO:0007669"/>
    <property type="project" value="InterPro"/>
</dbReference>
<dbReference type="InterPro" id="IPR036890">
    <property type="entry name" value="HATPase_C_sf"/>
</dbReference>
<evidence type="ECO:0000256" key="1">
    <source>
        <dbReference type="ARBA" id="ARBA00000085"/>
    </source>
</evidence>
<proteinExistence type="predicted"/>
<dbReference type="Gene3D" id="3.30.565.10">
    <property type="entry name" value="Histidine kinase-like ATPase, C-terminal domain"/>
    <property type="match status" value="1"/>
</dbReference>
<dbReference type="InterPro" id="IPR003661">
    <property type="entry name" value="HisK_dim/P_dom"/>
</dbReference>
<evidence type="ECO:0000313" key="13">
    <source>
        <dbReference type="EMBL" id="PWF22149.1"/>
    </source>
</evidence>
<dbReference type="EMBL" id="QETA01000005">
    <property type="protein sequence ID" value="PWF22149.1"/>
    <property type="molecule type" value="Genomic_DNA"/>
</dbReference>
<keyword evidence="3 9" id="KW-0597">Phosphoprotein</keyword>
<dbReference type="InterPro" id="IPR003594">
    <property type="entry name" value="HATPase_dom"/>
</dbReference>
<dbReference type="Pfam" id="PF00512">
    <property type="entry name" value="HisKA"/>
    <property type="match status" value="1"/>
</dbReference>
<dbReference type="SUPFAM" id="SSF47384">
    <property type="entry name" value="Homodimeric domain of signal transducing histidine kinase"/>
    <property type="match status" value="1"/>
</dbReference>
<dbReference type="AlphaFoldDB" id="A0A2V1K0I9"/>
<reference evidence="14" key="1">
    <citation type="submission" date="2018-05" db="EMBL/GenBank/DDBJ databases">
        <authorList>
            <person name="Li Y."/>
        </authorList>
    </citation>
    <scope>NUCLEOTIDE SEQUENCE [LARGE SCALE GENOMIC DNA]</scope>
    <source>
        <strain evidence="14">3d-2-2</strain>
    </source>
</reference>
<dbReference type="PANTHER" id="PTHR45339">
    <property type="entry name" value="HYBRID SIGNAL TRANSDUCTION HISTIDINE KINASE J"/>
    <property type="match status" value="1"/>
</dbReference>
<accession>A0A2V1K0I9</accession>
<keyword evidence="6" id="KW-0843">Virulence</keyword>
<dbReference type="SMART" id="SM00388">
    <property type="entry name" value="HisKA"/>
    <property type="match status" value="1"/>
</dbReference>
<evidence type="ECO:0000256" key="5">
    <source>
        <dbReference type="ARBA" id="ARBA00023012"/>
    </source>
</evidence>
<dbReference type="SUPFAM" id="SSF55874">
    <property type="entry name" value="ATPase domain of HSP90 chaperone/DNA topoisomerase II/histidine kinase"/>
    <property type="match status" value="1"/>
</dbReference>
<keyword evidence="10" id="KW-0472">Membrane</keyword>
<dbReference type="Gene3D" id="3.40.50.2300">
    <property type="match status" value="1"/>
</dbReference>
<dbReference type="CDD" id="cd16922">
    <property type="entry name" value="HATPase_EvgS-ArcB-TorS-like"/>
    <property type="match status" value="1"/>
</dbReference>
<name>A0A2V1K0I9_9BURK</name>
<comment type="catalytic activity">
    <reaction evidence="1">
        <text>ATP + protein L-histidine = ADP + protein N-phospho-L-histidine.</text>
        <dbReference type="EC" id="2.7.13.3"/>
    </reaction>
</comment>
<dbReference type="PROSITE" id="PS50109">
    <property type="entry name" value="HIS_KIN"/>
    <property type="match status" value="1"/>
</dbReference>
<dbReference type="PROSITE" id="PS50110">
    <property type="entry name" value="RESPONSE_REGULATORY"/>
    <property type="match status" value="1"/>
</dbReference>
<dbReference type="Proteomes" id="UP000245212">
    <property type="component" value="Unassembled WGS sequence"/>
</dbReference>
<evidence type="ECO:0000256" key="6">
    <source>
        <dbReference type="ARBA" id="ARBA00023026"/>
    </source>
</evidence>
<dbReference type="SMART" id="SM00448">
    <property type="entry name" value="REC"/>
    <property type="match status" value="1"/>
</dbReference>
<evidence type="ECO:0000256" key="3">
    <source>
        <dbReference type="ARBA" id="ARBA00022553"/>
    </source>
</evidence>
<keyword evidence="13" id="KW-0418">Kinase</keyword>
<comment type="function">
    <text evidence="7">Member of the two-component regulatory system BvgS/BvgA. Phosphorylates BvgA via a four-step phosphorelay in response to environmental signals.</text>
</comment>
<feature type="transmembrane region" description="Helical" evidence="10">
    <location>
        <begin position="313"/>
        <end position="331"/>
    </location>
</feature>
<evidence type="ECO:0000256" key="2">
    <source>
        <dbReference type="ARBA" id="ARBA00012438"/>
    </source>
</evidence>
<dbReference type="SUPFAM" id="SSF55785">
    <property type="entry name" value="PYP-like sensor domain (PAS domain)"/>
    <property type="match status" value="1"/>
</dbReference>
<dbReference type="InterPro" id="IPR035965">
    <property type="entry name" value="PAS-like_dom_sf"/>
</dbReference>
<keyword evidence="4" id="KW-0732">Signal</keyword>
<dbReference type="Pfam" id="PF00072">
    <property type="entry name" value="Response_reg"/>
    <property type="match status" value="1"/>
</dbReference>
<dbReference type="InterPro" id="IPR004358">
    <property type="entry name" value="Sig_transdc_His_kin-like_C"/>
</dbReference>
<evidence type="ECO:0000313" key="14">
    <source>
        <dbReference type="Proteomes" id="UP000245212"/>
    </source>
</evidence>
<keyword evidence="10" id="KW-0812">Transmembrane</keyword>
<evidence type="ECO:0000256" key="9">
    <source>
        <dbReference type="PROSITE-ProRule" id="PRU00169"/>
    </source>
</evidence>
<evidence type="ECO:0000256" key="10">
    <source>
        <dbReference type="SAM" id="Phobius"/>
    </source>
</evidence>
<evidence type="ECO:0000256" key="4">
    <source>
        <dbReference type="ARBA" id="ARBA00022729"/>
    </source>
</evidence>
<dbReference type="PRINTS" id="PR00344">
    <property type="entry name" value="BCTRLSENSOR"/>
</dbReference>
<dbReference type="CDD" id="cd00082">
    <property type="entry name" value="HisKA"/>
    <property type="match status" value="1"/>
</dbReference>
<dbReference type="Gene3D" id="1.10.287.130">
    <property type="match status" value="1"/>
</dbReference>
<feature type="domain" description="Response regulatory" evidence="12">
    <location>
        <begin position="821"/>
        <end position="935"/>
    </location>
</feature>
<comment type="caution">
    <text evidence="13">The sequence shown here is derived from an EMBL/GenBank/DDBJ whole genome shotgun (WGS) entry which is preliminary data.</text>
</comment>
<keyword evidence="14" id="KW-1185">Reference proteome</keyword>
<protein>
    <recommendedName>
        <fullName evidence="8">Virulence sensor protein BvgS</fullName>
        <ecNumber evidence="2">2.7.13.3</ecNumber>
    </recommendedName>
</protein>
<dbReference type="InterPro" id="IPR011006">
    <property type="entry name" value="CheY-like_superfamily"/>
</dbReference>
<keyword evidence="5" id="KW-0902">Two-component regulatory system</keyword>
<feature type="modified residue" description="4-aspartylphosphate" evidence="9">
    <location>
        <position position="870"/>
    </location>
</feature>
<keyword evidence="10" id="KW-1133">Transmembrane helix</keyword>
<dbReference type="CDD" id="cd17546">
    <property type="entry name" value="REC_hyHK_CKI1_RcsC-like"/>
    <property type="match status" value="1"/>
</dbReference>
<evidence type="ECO:0000256" key="8">
    <source>
        <dbReference type="ARBA" id="ARBA00070152"/>
    </source>
</evidence>
<feature type="domain" description="Histidine kinase" evidence="11">
    <location>
        <begin position="469"/>
        <end position="692"/>
    </location>
</feature>
<dbReference type="Pfam" id="PF02518">
    <property type="entry name" value="HATPase_c"/>
    <property type="match status" value="1"/>
</dbReference>
<dbReference type="FunFam" id="3.30.565.10:FF:000010">
    <property type="entry name" value="Sensor histidine kinase RcsC"/>
    <property type="match status" value="1"/>
</dbReference>
<organism evidence="13 14">
    <name type="scientific">Corticimicrobacter populi</name>
    <dbReference type="NCBI Taxonomy" id="2175229"/>
    <lineage>
        <taxon>Bacteria</taxon>
        <taxon>Pseudomonadati</taxon>
        <taxon>Pseudomonadota</taxon>
        <taxon>Betaproteobacteria</taxon>
        <taxon>Burkholderiales</taxon>
        <taxon>Alcaligenaceae</taxon>
        <taxon>Corticimicrobacter</taxon>
    </lineage>
</organism>
<dbReference type="InterPro" id="IPR036097">
    <property type="entry name" value="HisK_dim/P_sf"/>
</dbReference>
<dbReference type="InterPro" id="IPR001789">
    <property type="entry name" value="Sig_transdc_resp-reg_receiver"/>
</dbReference>
<dbReference type="InterPro" id="IPR005467">
    <property type="entry name" value="His_kinase_dom"/>
</dbReference>
<dbReference type="SUPFAM" id="SSF52172">
    <property type="entry name" value="CheY-like"/>
    <property type="match status" value="1"/>
</dbReference>
<gene>
    <name evidence="13" type="ORF">DD235_12255</name>
</gene>
<dbReference type="PANTHER" id="PTHR45339:SF1">
    <property type="entry name" value="HYBRID SIGNAL TRANSDUCTION HISTIDINE KINASE J"/>
    <property type="match status" value="1"/>
</dbReference>
<evidence type="ECO:0000259" key="12">
    <source>
        <dbReference type="PROSITE" id="PS50110"/>
    </source>
</evidence>
<dbReference type="EC" id="2.7.13.3" evidence="2"/>
<keyword evidence="13" id="KW-0808">Transferase</keyword>
<feature type="transmembrane region" description="Helical" evidence="10">
    <location>
        <begin position="21"/>
        <end position="46"/>
    </location>
</feature>
<evidence type="ECO:0000259" key="11">
    <source>
        <dbReference type="PROSITE" id="PS50109"/>
    </source>
</evidence>
<dbReference type="SMART" id="SM00387">
    <property type="entry name" value="HATPase_c"/>
    <property type="match status" value="1"/>
</dbReference>